<comment type="cofactor">
    <cofactor evidence="1">
        <name>Mo-bis(molybdopterin guanine dinucleotide)</name>
        <dbReference type="ChEBI" id="CHEBI:60539"/>
    </cofactor>
</comment>
<dbReference type="Gene3D" id="2.40.40.20">
    <property type="match status" value="1"/>
</dbReference>
<dbReference type="SMART" id="SM00926">
    <property type="entry name" value="Molybdop_Fe4S4"/>
    <property type="match status" value="1"/>
</dbReference>
<dbReference type="Pfam" id="PF04879">
    <property type="entry name" value="Molybdop_Fe4S4"/>
    <property type="match status" value="1"/>
</dbReference>
<evidence type="ECO:0000256" key="6">
    <source>
        <dbReference type="ARBA" id="ARBA00023004"/>
    </source>
</evidence>
<dbReference type="Pfam" id="PF01568">
    <property type="entry name" value="Molydop_binding"/>
    <property type="match status" value="1"/>
</dbReference>
<dbReference type="AlphaFoldDB" id="A0A5D0MIR3"/>
<evidence type="ECO:0000313" key="9">
    <source>
        <dbReference type="EMBL" id="TYB33567.1"/>
    </source>
</evidence>
<keyword evidence="4" id="KW-0479">Metal-binding</keyword>
<dbReference type="GO" id="GO:0051536">
    <property type="term" value="F:iron-sulfur cluster binding"/>
    <property type="evidence" value="ECO:0007669"/>
    <property type="project" value="UniProtKB-KW"/>
</dbReference>
<accession>A0A5D0MIR3</accession>
<feature type="domain" description="4Fe-4S Mo/W bis-MGD-type" evidence="8">
    <location>
        <begin position="6"/>
        <end position="62"/>
    </location>
</feature>
<dbReference type="InterPro" id="IPR050612">
    <property type="entry name" value="Prok_Mopterin_Oxidored"/>
</dbReference>
<dbReference type="Gene3D" id="3.40.50.740">
    <property type="match status" value="1"/>
</dbReference>
<evidence type="ECO:0000256" key="5">
    <source>
        <dbReference type="ARBA" id="ARBA00023002"/>
    </source>
</evidence>
<dbReference type="PANTHER" id="PTHR43742">
    <property type="entry name" value="TRIMETHYLAMINE-N-OXIDE REDUCTASE"/>
    <property type="match status" value="1"/>
</dbReference>
<keyword evidence="6" id="KW-0408">Iron</keyword>
<evidence type="ECO:0000256" key="4">
    <source>
        <dbReference type="ARBA" id="ARBA00022723"/>
    </source>
</evidence>
<dbReference type="SUPFAM" id="SSF50692">
    <property type="entry name" value="ADC-like"/>
    <property type="match status" value="1"/>
</dbReference>
<comment type="caution">
    <text evidence="9">The sequence shown here is derived from an EMBL/GenBank/DDBJ whole genome shotgun (WGS) entry which is preliminary data.</text>
</comment>
<dbReference type="Gene3D" id="3.40.228.10">
    <property type="entry name" value="Dimethylsulfoxide Reductase, domain 2"/>
    <property type="match status" value="1"/>
</dbReference>
<dbReference type="CDD" id="cd02781">
    <property type="entry name" value="MopB_CT_Acetylene-hydratase"/>
    <property type="match status" value="1"/>
</dbReference>
<dbReference type="InterPro" id="IPR006656">
    <property type="entry name" value="Mopterin_OxRdtase"/>
</dbReference>
<dbReference type="PROSITE" id="PS00490">
    <property type="entry name" value="MOLYBDOPTERIN_PROK_2"/>
    <property type="match status" value="1"/>
</dbReference>
<reference evidence="9 10" key="1">
    <citation type="submission" date="2019-08" db="EMBL/GenBank/DDBJ databases">
        <title>Genomic characterization of a novel candidate phylum (ARYD3) from a high temperature, high salinity tertiary oil reservoir in north central Oklahoma, USA.</title>
        <authorList>
            <person name="Youssef N.H."/>
            <person name="Yadav A."/>
            <person name="Elshahed M.S."/>
        </authorList>
    </citation>
    <scope>NUCLEOTIDE SEQUENCE [LARGE SCALE GENOMIC DNA]</scope>
    <source>
        <strain evidence="9">ARYD1</strain>
    </source>
</reference>
<dbReference type="EMBL" id="VSIV01000129">
    <property type="protein sequence ID" value="TYB33567.1"/>
    <property type="molecule type" value="Genomic_DNA"/>
</dbReference>
<dbReference type="PANTHER" id="PTHR43742:SF6">
    <property type="entry name" value="OXIDOREDUCTASE YYAE-RELATED"/>
    <property type="match status" value="1"/>
</dbReference>
<dbReference type="GO" id="GO:0043546">
    <property type="term" value="F:molybdopterin cofactor binding"/>
    <property type="evidence" value="ECO:0007669"/>
    <property type="project" value="InterPro"/>
</dbReference>
<evidence type="ECO:0000256" key="2">
    <source>
        <dbReference type="ARBA" id="ARBA00010312"/>
    </source>
</evidence>
<evidence type="ECO:0000256" key="3">
    <source>
        <dbReference type="ARBA" id="ARBA00022505"/>
    </source>
</evidence>
<proteinExistence type="inferred from homology"/>
<evidence type="ECO:0000256" key="7">
    <source>
        <dbReference type="ARBA" id="ARBA00023014"/>
    </source>
</evidence>
<dbReference type="InterPro" id="IPR009010">
    <property type="entry name" value="Asp_de-COase-like_dom_sf"/>
</dbReference>
<dbReference type="Gene3D" id="2.20.25.90">
    <property type="entry name" value="ADC-like domains"/>
    <property type="match status" value="1"/>
</dbReference>
<dbReference type="InterPro" id="IPR037949">
    <property type="entry name" value="MopB_CT_Acetylene-hydratase"/>
</dbReference>
<evidence type="ECO:0000259" key="8">
    <source>
        <dbReference type="PROSITE" id="PS51669"/>
    </source>
</evidence>
<evidence type="ECO:0000313" key="10">
    <source>
        <dbReference type="Proteomes" id="UP000323337"/>
    </source>
</evidence>
<keyword evidence="5" id="KW-0560">Oxidoreductase</keyword>
<keyword evidence="7" id="KW-0411">Iron-sulfur</keyword>
<keyword evidence="3" id="KW-0500">Molybdenum</keyword>
<dbReference type="RefSeq" id="WP_303700950.1">
    <property type="nucleotide sequence ID" value="NZ_VSIV01000129.1"/>
</dbReference>
<dbReference type="Proteomes" id="UP000323337">
    <property type="component" value="Unassembled WGS sequence"/>
</dbReference>
<dbReference type="PROSITE" id="PS51669">
    <property type="entry name" value="4FE4S_MOW_BIS_MGD"/>
    <property type="match status" value="1"/>
</dbReference>
<organism evidence="9 10">
    <name type="scientific">Flexistipes sinusarabici</name>
    <dbReference type="NCBI Taxonomy" id="2352"/>
    <lineage>
        <taxon>Bacteria</taxon>
        <taxon>Pseudomonadati</taxon>
        <taxon>Deferribacterota</taxon>
        <taxon>Deferribacteres</taxon>
        <taxon>Deferribacterales</taxon>
        <taxon>Flexistipitaceae</taxon>
        <taxon>Flexistipes</taxon>
    </lineage>
</organism>
<dbReference type="InterPro" id="IPR006963">
    <property type="entry name" value="Mopterin_OxRdtase_4Fe-4S_dom"/>
</dbReference>
<dbReference type="InterPro" id="IPR006657">
    <property type="entry name" value="MoPterin_dinucl-bd_dom"/>
</dbReference>
<comment type="similarity">
    <text evidence="2">Belongs to the prokaryotic molybdopterin-containing oxidoreductase family.</text>
</comment>
<dbReference type="InterPro" id="IPR006655">
    <property type="entry name" value="Mopterin_OxRdtase_prok_CS"/>
</dbReference>
<sequence length="727" mass="82997">MNSKEEKVRKGWCGPCHHRCGLNLYQSGKVITKITGDPEHPMSKGFICSRGKTILEHLYHKDRVNFPLKRKGERGSNEWIRITWKQALDEIAEKLLNLKEKYGPETLVFAHGTYRTYGWPVKRFFNLFGSPNIMGAQNICRCPGWIVEWSTCGGPLFSDMTNSKLIILCGSHFKESSPHPGWTSLVKAKKNGAKLIVVDPIKNDEAEIADKWLGIKPGTDVYLFLAWIKYIIENNLFNKEFVEKYCFGFDELKEHIKNFTYDEASKITNIKKEDILEVADLYAKTFPAVIPWTFGLDKQGINANQAQRARLILEALTGNFDIKGGELIGRNGVGPITDYEMEANEYLKSSQREKQIGSQKHRLMAYPGWELIEEAALRKDPSYALPPVAEFGASAYAPDVFDAMITGKPYNVTAFISQASNPMVTLPNGEKIYKALLNSKLNVVMDYYITPTAALSDYILPAACTLERADIQDMHGFSNTILANKKAIEPLYERKDDYYLWKELGRRVGQEEFWPWDTMEEALDFRLKRAGISFDELCESYQYSMEPKYKKYETHGFATPTGKIELYSTILDKLEYPPLPVYKEPKSSVSSNEESLILITGVRFMPMYQSELRQIESARMKHPEPLALLNGKTAGHFNLDNNQYIVAENDFGKAVFKLKISEKMQDNMIHLEHGWWFPEESGKLPHLFGVFRSNCNNLCPDTNDLVSIEIGSWPYSALDCTVKEYKV</sequence>
<name>A0A5D0MIR3_FLESI</name>
<evidence type="ECO:0000256" key="1">
    <source>
        <dbReference type="ARBA" id="ARBA00001942"/>
    </source>
</evidence>
<dbReference type="SUPFAM" id="SSF53706">
    <property type="entry name" value="Formate dehydrogenase/DMSO reductase, domains 1-3"/>
    <property type="match status" value="1"/>
</dbReference>
<protein>
    <submittedName>
        <fullName evidence="9">Molybdopterin-dependent oxidoreductase</fullName>
    </submittedName>
</protein>
<gene>
    <name evidence="9" type="ORF">FXF49_05700</name>
</gene>
<dbReference type="GO" id="GO:0046872">
    <property type="term" value="F:metal ion binding"/>
    <property type="evidence" value="ECO:0007669"/>
    <property type="project" value="UniProtKB-KW"/>
</dbReference>
<dbReference type="Pfam" id="PF00384">
    <property type="entry name" value="Molybdopterin"/>
    <property type="match status" value="1"/>
</dbReference>
<dbReference type="GO" id="GO:0016491">
    <property type="term" value="F:oxidoreductase activity"/>
    <property type="evidence" value="ECO:0007669"/>
    <property type="project" value="UniProtKB-KW"/>
</dbReference>
<dbReference type="GO" id="GO:0018818">
    <property type="term" value="F:acetylene hydratase activity"/>
    <property type="evidence" value="ECO:0007669"/>
    <property type="project" value="InterPro"/>
</dbReference>